<dbReference type="KEGG" id="nev:NTE_01005"/>
<organism evidence="2 3">
    <name type="scientific">Candidatus Nitrososphaera evergladensis SR1</name>
    <dbReference type="NCBI Taxonomy" id="1459636"/>
    <lineage>
        <taxon>Archaea</taxon>
        <taxon>Nitrososphaerota</taxon>
        <taxon>Nitrososphaeria</taxon>
        <taxon>Nitrososphaerales</taxon>
        <taxon>Nitrososphaeraceae</taxon>
        <taxon>Nitrososphaera</taxon>
    </lineage>
</organism>
<keyword evidence="1" id="KW-1133">Transmembrane helix</keyword>
<reference evidence="2 3" key="1">
    <citation type="journal article" date="2014" name="PLoS ONE">
        <title>Genome Sequence of Candidatus Nitrososphaera evergladensis from Group I.1b Enriched from Everglades Soil Reveals Novel Genomic Features of the Ammonia-Oxidizing Archaea.</title>
        <authorList>
            <person name="Zhalnina K.V."/>
            <person name="Dias R."/>
            <person name="Leonard M.T."/>
            <person name="Dorr de Quadros P."/>
            <person name="Camargo F.A."/>
            <person name="Drew J.C."/>
            <person name="Farmerie W.G."/>
            <person name="Daroub S.H."/>
            <person name="Triplett E.W."/>
        </authorList>
    </citation>
    <scope>NUCLEOTIDE SEQUENCE [LARGE SCALE GENOMIC DNA]</scope>
    <source>
        <strain evidence="2 3">SR1</strain>
    </source>
</reference>
<accession>A0A075MUV4</accession>
<dbReference type="HOGENOM" id="CLU_1149774_0_0_2"/>
<feature type="transmembrane region" description="Helical" evidence="1">
    <location>
        <begin position="20"/>
        <end position="43"/>
    </location>
</feature>
<keyword evidence="1" id="KW-0472">Membrane</keyword>
<evidence type="ECO:0000313" key="2">
    <source>
        <dbReference type="EMBL" id="AIF83079.1"/>
    </source>
</evidence>
<evidence type="ECO:0008006" key="4">
    <source>
        <dbReference type="Google" id="ProtNLM"/>
    </source>
</evidence>
<evidence type="ECO:0000256" key="1">
    <source>
        <dbReference type="SAM" id="Phobius"/>
    </source>
</evidence>
<protein>
    <recommendedName>
        <fullName evidence="4">DUF4367 domain-containing protein</fullName>
    </recommendedName>
</protein>
<dbReference type="AlphaFoldDB" id="A0A075MUV4"/>
<keyword evidence="3" id="KW-1185">Reference proteome</keyword>
<dbReference type="Proteomes" id="UP000028194">
    <property type="component" value="Chromosome"/>
</dbReference>
<proteinExistence type="predicted"/>
<evidence type="ECO:0000313" key="3">
    <source>
        <dbReference type="Proteomes" id="UP000028194"/>
    </source>
</evidence>
<gene>
    <name evidence="2" type="ORF">NTE_01005</name>
</gene>
<sequence length="241" mass="26278">MRMAAGEPSREKLPSAAWAATIPVAAGLATGILFVLIFSVYATGSQDARPRDREITWYNDNGEIACGQPIEIVKARAPFAVPLPTALPAGYSLQYADYSGVKEVFMEFYNSTICGGDGPKSLHDGTIEIRIDPFSERIAGTNAAERIDGSQYTEGRFQTLQNAGSIDARKYAFSDGNRHAVGYNAGTGTSVAVDENNVTIHAEQYDYPSSLWVVDDEKDIIYRLEAHMPIDELARIAESMK</sequence>
<dbReference type="STRING" id="1459636.NTE_01005"/>
<name>A0A075MUV4_9ARCH</name>
<keyword evidence="1" id="KW-0812">Transmembrane</keyword>
<dbReference type="EMBL" id="CP007174">
    <property type="protein sequence ID" value="AIF83079.1"/>
    <property type="molecule type" value="Genomic_DNA"/>
</dbReference>